<dbReference type="AlphaFoldDB" id="A0A7L2TA90"/>
<dbReference type="PROSITE" id="PS51034">
    <property type="entry name" value="ZP_2"/>
    <property type="match status" value="1"/>
</dbReference>
<protein>
    <submittedName>
        <fullName evidence="2">DMBT1 protein</fullName>
    </submittedName>
</protein>
<dbReference type="Proteomes" id="UP000583496">
    <property type="component" value="Unassembled WGS sequence"/>
</dbReference>
<dbReference type="EMBL" id="VYZT01019792">
    <property type="protein sequence ID" value="NXS29684.1"/>
    <property type="molecule type" value="Genomic_DNA"/>
</dbReference>
<proteinExistence type="predicted"/>
<feature type="non-terminal residue" evidence="2">
    <location>
        <position position="59"/>
    </location>
</feature>
<evidence type="ECO:0000313" key="2">
    <source>
        <dbReference type="EMBL" id="NXS29684.1"/>
    </source>
</evidence>
<feature type="non-terminal residue" evidence="2">
    <location>
        <position position="1"/>
    </location>
</feature>
<organism evidence="2 3">
    <name type="scientific">Pomatostomus ruficeps</name>
    <name type="common">Chestnut-crowned babbler</name>
    <dbReference type="NCBI Taxonomy" id="9176"/>
    <lineage>
        <taxon>Eukaryota</taxon>
        <taxon>Metazoa</taxon>
        <taxon>Chordata</taxon>
        <taxon>Craniata</taxon>
        <taxon>Vertebrata</taxon>
        <taxon>Euteleostomi</taxon>
        <taxon>Archelosauria</taxon>
        <taxon>Archosauria</taxon>
        <taxon>Dinosauria</taxon>
        <taxon>Saurischia</taxon>
        <taxon>Theropoda</taxon>
        <taxon>Coelurosauria</taxon>
        <taxon>Aves</taxon>
        <taxon>Neognathae</taxon>
        <taxon>Neoaves</taxon>
        <taxon>Telluraves</taxon>
        <taxon>Australaves</taxon>
        <taxon>Passeriformes</taxon>
        <taxon>Sylvioidea</taxon>
        <taxon>Timaliidae</taxon>
        <taxon>Pomatostomus</taxon>
    </lineage>
</organism>
<accession>A0A7L2TA90</accession>
<evidence type="ECO:0000313" key="3">
    <source>
        <dbReference type="Proteomes" id="UP000583496"/>
    </source>
</evidence>
<dbReference type="Pfam" id="PF23344">
    <property type="entry name" value="ZP-N"/>
    <property type="match status" value="1"/>
</dbReference>
<reference evidence="2 3" key="1">
    <citation type="submission" date="2019-09" db="EMBL/GenBank/DDBJ databases">
        <title>Bird 10,000 Genomes (B10K) Project - Family phase.</title>
        <authorList>
            <person name="Zhang G."/>
        </authorList>
    </citation>
    <scope>NUCLEOTIDE SEQUENCE [LARGE SCALE GENOMIC DNA]</scope>
    <source>
        <strain evidence="2">B10K-DU-002-71</strain>
        <tissue evidence="2">Muscle</tissue>
    </source>
</reference>
<comment type="caution">
    <text evidence="2">The sequence shown here is derived from an EMBL/GenBank/DDBJ whole genome shotgun (WGS) entry which is preliminary data.</text>
</comment>
<keyword evidence="3" id="KW-1185">Reference proteome</keyword>
<dbReference type="Gene3D" id="2.60.40.3210">
    <property type="entry name" value="Zona pellucida, ZP-N domain"/>
    <property type="match status" value="1"/>
</dbReference>
<dbReference type="InterPro" id="IPR001507">
    <property type="entry name" value="ZP_dom"/>
</dbReference>
<feature type="domain" description="ZP" evidence="1">
    <location>
        <begin position="3"/>
        <end position="59"/>
    </location>
</feature>
<evidence type="ECO:0000259" key="1">
    <source>
        <dbReference type="PROSITE" id="PS51034"/>
    </source>
</evidence>
<sequence length="59" mass="6558">ALLCLPAYMNAVVYRPYLEAQGYSVDSVSLADPECRPEITSNEVIFNISYNGCGTRRQV</sequence>
<name>A0A7L2TA90_POMRU</name>
<gene>
    <name evidence="2" type="primary">Dmbt1_2</name>
    <name evidence="2" type="ORF">POSRUF_R06999</name>
</gene>
<dbReference type="OrthoDB" id="10063988at2759"/>
<dbReference type="InterPro" id="IPR055356">
    <property type="entry name" value="ZP-N"/>
</dbReference>